<comment type="caution">
    <text evidence="3">The sequence shown here is derived from an EMBL/GenBank/DDBJ whole genome shotgun (WGS) entry which is preliminary data.</text>
</comment>
<proteinExistence type="predicted"/>
<keyword evidence="3" id="KW-0808">Transferase</keyword>
<dbReference type="Pfam" id="PF13579">
    <property type="entry name" value="Glyco_trans_4_4"/>
    <property type="match status" value="1"/>
</dbReference>
<dbReference type="PANTHER" id="PTHR45947">
    <property type="entry name" value="SULFOQUINOVOSYL TRANSFERASE SQD2"/>
    <property type="match status" value="1"/>
</dbReference>
<dbReference type="EMBL" id="VBUI01000030">
    <property type="protein sequence ID" value="TLF47252.1"/>
    <property type="molecule type" value="Genomic_DNA"/>
</dbReference>
<accession>A0A5R8MCF7</accession>
<dbReference type="OrthoDB" id="9787293at2"/>
<dbReference type="InterPro" id="IPR001296">
    <property type="entry name" value="Glyco_trans_1"/>
</dbReference>
<name>A0A5R8MCF7_9GAMM</name>
<sequence>MSEPRLLLLTFYYPPDLGAGSFRSHALVQALLERLPANAHLEVLTTAPNRYAGFSTQAPEVEKDDTGRLTVRRLALPSHQSGMLDQSRAFASYARQVRRSVHGKDYDLVIATSSRLMTAVLGAYIARKCSARLYLDIRDIFVENLPFLLPSGTRWLGIPFFAALERWAVKCASRVNLVSKGFEAYYRPRFPCQVFSWHSNGVDRLFIDAFVEQVGAQPRADETAVSPQPMPRRLRILYAGNIGQCQGLDRILPVLAKRLEKEACFVLIGDGGRREALQTRLRELGTTNVEIRAPVERDRLIEEYHKADVLFLHLNEMDCFSRVIPSKLFEYAATGKPILAGVRAFPADFCAQHIDNASVFEPCDPEAAVSAFRKLVISDHPREDFVEQFRRDRIMAEMAGDIAELTDN</sequence>
<dbReference type="GO" id="GO:0016758">
    <property type="term" value="F:hexosyltransferase activity"/>
    <property type="evidence" value="ECO:0007669"/>
    <property type="project" value="TreeGrafter"/>
</dbReference>
<gene>
    <name evidence="3" type="ORF">FEI13_16390</name>
</gene>
<dbReference type="CDD" id="cd03794">
    <property type="entry name" value="GT4_WbuB-like"/>
    <property type="match status" value="1"/>
</dbReference>
<feature type="domain" description="Glycosyltransferase subfamily 4-like N-terminal" evidence="2">
    <location>
        <begin position="28"/>
        <end position="188"/>
    </location>
</feature>
<dbReference type="SUPFAM" id="SSF53756">
    <property type="entry name" value="UDP-Glycosyltransferase/glycogen phosphorylase"/>
    <property type="match status" value="1"/>
</dbReference>
<evidence type="ECO:0000259" key="1">
    <source>
        <dbReference type="Pfam" id="PF00534"/>
    </source>
</evidence>
<feature type="domain" description="Glycosyl transferase family 1" evidence="1">
    <location>
        <begin position="234"/>
        <end position="390"/>
    </location>
</feature>
<dbReference type="AlphaFoldDB" id="A0A5R8MCF7"/>
<dbReference type="Gene3D" id="3.40.50.2000">
    <property type="entry name" value="Glycogen Phosphorylase B"/>
    <property type="match status" value="2"/>
</dbReference>
<protein>
    <submittedName>
        <fullName evidence="3">Glycosyltransferase family 4 protein</fullName>
    </submittedName>
</protein>
<dbReference type="Pfam" id="PF00534">
    <property type="entry name" value="Glycos_transf_1"/>
    <property type="match status" value="1"/>
</dbReference>
<keyword evidence="4" id="KW-1185">Reference proteome</keyword>
<dbReference type="PANTHER" id="PTHR45947:SF3">
    <property type="entry name" value="SULFOQUINOVOSYL TRANSFERASE SQD2"/>
    <property type="match status" value="1"/>
</dbReference>
<evidence type="ECO:0000313" key="4">
    <source>
        <dbReference type="Proteomes" id="UP000306973"/>
    </source>
</evidence>
<dbReference type="Proteomes" id="UP000306973">
    <property type="component" value="Unassembled WGS sequence"/>
</dbReference>
<evidence type="ECO:0000313" key="3">
    <source>
        <dbReference type="EMBL" id="TLF47252.1"/>
    </source>
</evidence>
<dbReference type="InterPro" id="IPR028098">
    <property type="entry name" value="Glyco_trans_4-like_N"/>
</dbReference>
<dbReference type="InterPro" id="IPR050194">
    <property type="entry name" value="Glycosyltransferase_grp1"/>
</dbReference>
<reference evidence="3 4" key="1">
    <citation type="journal article" date="2007" name="Int. J. Syst. Evol. Microbiol.">
        <title>Halomonas saccharevitans sp. nov., Halomonas arcis sp. nov. and Halomonas subterranea sp. nov., halophilic bacteria isolated from hypersaline environments of China.</title>
        <authorList>
            <person name="Xu X.W."/>
            <person name="Wu Y.H."/>
            <person name="Zhou Z."/>
            <person name="Wang C.S."/>
            <person name="Zhou Y.G."/>
            <person name="Zhang H.B."/>
            <person name="Wang Y."/>
            <person name="Wu M."/>
        </authorList>
    </citation>
    <scope>NUCLEOTIDE SEQUENCE [LARGE SCALE GENOMIC DNA]</scope>
    <source>
        <strain evidence="3 4">TBZ3</strain>
    </source>
</reference>
<dbReference type="RefSeq" id="WP_138182588.1">
    <property type="nucleotide sequence ID" value="NZ_VBUI01000030.1"/>
</dbReference>
<evidence type="ECO:0000259" key="2">
    <source>
        <dbReference type="Pfam" id="PF13579"/>
    </source>
</evidence>
<organism evidence="3 4">
    <name type="scientific">Halomonas urmiana</name>
    <dbReference type="NCBI Taxonomy" id="490901"/>
    <lineage>
        <taxon>Bacteria</taxon>
        <taxon>Pseudomonadati</taxon>
        <taxon>Pseudomonadota</taxon>
        <taxon>Gammaproteobacteria</taxon>
        <taxon>Oceanospirillales</taxon>
        <taxon>Halomonadaceae</taxon>
        <taxon>Halomonas</taxon>
    </lineage>
</organism>